<keyword evidence="7 9" id="KW-0472">Membrane</keyword>
<dbReference type="AlphaFoldDB" id="C0GJ36"/>
<dbReference type="RefSeq" id="WP_008517942.1">
    <property type="nucleotide sequence ID" value="NZ_ACJM01000014.1"/>
</dbReference>
<evidence type="ECO:0000256" key="8">
    <source>
        <dbReference type="RuleBase" id="RU000320"/>
    </source>
</evidence>
<dbReference type="InterPro" id="IPR001516">
    <property type="entry name" value="Proton_antipo_N"/>
</dbReference>
<dbReference type="PANTHER" id="PTHR42682">
    <property type="entry name" value="HYDROGENASE-4 COMPONENT F"/>
    <property type="match status" value="1"/>
</dbReference>
<keyword evidence="13" id="KW-1185">Reference proteome</keyword>
<dbReference type="GO" id="GO:0016491">
    <property type="term" value="F:oxidoreductase activity"/>
    <property type="evidence" value="ECO:0007669"/>
    <property type="project" value="UniProtKB-KW"/>
</dbReference>
<evidence type="ECO:0000256" key="5">
    <source>
        <dbReference type="ARBA" id="ARBA00022989"/>
    </source>
</evidence>
<dbReference type="eggNOG" id="COG1009">
    <property type="taxonomic scope" value="Bacteria"/>
</dbReference>
<comment type="subcellular location">
    <subcellularLocation>
        <location evidence="1">Cell membrane</location>
        <topology evidence="1">Multi-pass membrane protein</topology>
    </subcellularLocation>
    <subcellularLocation>
        <location evidence="8">Membrane</location>
        <topology evidence="8">Multi-pass membrane protein</topology>
    </subcellularLocation>
</comment>
<gene>
    <name evidence="12" type="ORF">DealDRAFT_2495</name>
</gene>
<evidence type="ECO:0000256" key="9">
    <source>
        <dbReference type="SAM" id="Phobius"/>
    </source>
</evidence>
<evidence type="ECO:0000256" key="2">
    <source>
        <dbReference type="ARBA" id="ARBA00008483"/>
    </source>
</evidence>
<feature type="transmembrane region" description="Helical" evidence="9">
    <location>
        <begin position="6"/>
        <end position="24"/>
    </location>
</feature>
<feature type="transmembrane region" description="Helical" evidence="9">
    <location>
        <begin position="370"/>
        <end position="390"/>
    </location>
</feature>
<keyword evidence="4 8" id="KW-0812">Transmembrane</keyword>
<feature type="transmembrane region" description="Helical" evidence="9">
    <location>
        <begin position="340"/>
        <end position="358"/>
    </location>
</feature>
<dbReference type="GO" id="GO:0005886">
    <property type="term" value="C:plasma membrane"/>
    <property type="evidence" value="ECO:0007669"/>
    <property type="project" value="UniProtKB-SubCell"/>
</dbReference>
<feature type="transmembrane region" description="Helical" evidence="9">
    <location>
        <begin position="449"/>
        <end position="470"/>
    </location>
</feature>
<evidence type="ECO:0000256" key="4">
    <source>
        <dbReference type="ARBA" id="ARBA00022692"/>
    </source>
</evidence>
<keyword evidence="6 12" id="KW-0560">Oxidoreductase</keyword>
<feature type="transmembrane region" description="Helical" evidence="9">
    <location>
        <begin position="165"/>
        <end position="187"/>
    </location>
</feature>
<sequence>MSDPLLILGAIICPMVGALLLALVPEENNRVRNPLAVLTAVITASFVVTLFVRVLNGAVPAVHVITLMRGLDIVFRVDPLAAAFSTLASVLWVFAALYSTGYMAHEHNRRRYFTFYILSLGATMGIAFSANLFTLYLCYEFLTIFTYPLVIHAGNAEAQAAGKRYIIYSFLGAGLILSAIVMTAGAVGTITFASGGILTVADGPAHYLQLIFLCFILGFGVKAAIMPLHAWLPAAMAAPTPVSALLHAVAVVKSGIFGILRAMYSVFGVETLGELSLGLFVVVIASITIVSASLIALRQDALKRRLAYSTISQLSYIILGAGLLSVAGATGGMLHMINHALLKITLFFCAGAIITVTGKKKISELNGVGVRMPLTMMAFTVGSIGMVGILPVNGFISKLYLLQGSLDAGMLAVIAVLVVSAILNALYFFPIVITAFFRQGAFERAKGPEAPLTMLVPVCVLAVICIVLGIKPDLTIPFVRSMVDFLMPLAM</sequence>
<protein>
    <submittedName>
        <fullName evidence="12">NADH dehydrogenase (Quinone)</fullName>
        <ecNumber evidence="12">1.6.99.5</ecNumber>
    </submittedName>
</protein>
<accession>C0GJ36</accession>
<evidence type="ECO:0000256" key="1">
    <source>
        <dbReference type="ARBA" id="ARBA00004651"/>
    </source>
</evidence>
<dbReference type="OrthoDB" id="9807568at2"/>
<feature type="domain" description="NADH-Ubiquinone oxidoreductase (complex I) chain 5 N-terminal" evidence="11">
    <location>
        <begin position="71"/>
        <end position="113"/>
    </location>
</feature>
<evidence type="ECO:0000259" key="10">
    <source>
        <dbReference type="Pfam" id="PF00361"/>
    </source>
</evidence>
<feature type="transmembrane region" description="Helical" evidence="9">
    <location>
        <begin position="36"/>
        <end position="59"/>
    </location>
</feature>
<evidence type="ECO:0000313" key="12">
    <source>
        <dbReference type="EMBL" id="EEG76669.1"/>
    </source>
</evidence>
<evidence type="ECO:0000256" key="6">
    <source>
        <dbReference type="ARBA" id="ARBA00023002"/>
    </source>
</evidence>
<feature type="transmembrane region" description="Helical" evidence="9">
    <location>
        <begin position="112"/>
        <end position="128"/>
    </location>
</feature>
<dbReference type="STRING" id="555088.DealDRAFT_2495"/>
<comment type="similarity">
    <text evidence="2">Belongs to the CPA3 antiporters (TC 2.A.63) subunit A family.</text>
</comment>
<evidence type="ECO:0000259" key="11">
    <source>
        <dbReference type="Pfam" id="PF00662"/>
    </source>
</evidence>
<feature type="transmembrane region" description="Helical" evidence="9">
    <location>
        <begin position="207"/>
        <end position="232"/>
    </location>
</feature>
<dbReference type="EMBL" id="ACJM01000014">
    <property type="protein sequence ID" value="EEG76669.1"/>
    <property type="molecule type" value="Genomic_DNA"/>
</dbReference>
<dbReference type="PRINTS" id="PR01434">
    <property type="entry name" value="NADHDHGNASE5"/>
</dbReference>
<feature type="transmembrane region" description="Helical" evidence="9">
    <location>
        <begin position="244"/>
        <end position="264"/>
    </location>
</feature>
<dbReference type="Pfam" id="PF00662">
    <property type="entry name" value="Proton_antipo_N"/>
    <property type="match status" value="1"/>
</dbReference>
<dbReference type="InterPro" id="IPR052175">
    <property type="entry name" value="ComplexI-like_HydComp"/>
</dbReference>
<organism evidence="12 13">
    <name type="scientific">Dethiobacter alkaliphilus AHT 1</name>
    <dbReference type="NCBI Taxonomy" id="555088"/>
    <lineage>
        <taxon>Bacteria</taxon>
        <taxon>Bacillati</taxon>
        <taxon>Bacillota</taxon>
        <taxon>Dethiobacteria</taxon>
        <taxon>Dethiobacterales</taxon>
        <taxon>Dethiobacteraceae</taxon>
        <taxon>Dethiobacter</taxon>
    </lineage>
</organism>
<feature type="transmembrane region" description="Helical" evidence="9">
    <location>
        <begin position="316"/>
        <end position="334"/>
    </location>
</feature>
<feature type="domain" description="NADH:quinone oxidoreductase/Mrp antiporter transmembrane" evidence="10">
    <location>
        <begin position="129"/>
        <end position="422"/>
    </location>
</feature>
<proteinExistence type="inferred from homology"/>
<evidence type="ECO:0000313" key="13">
    <source>
        <dbReference type="Proteomes" id="UP000006443"/>
    </source>
</evidence>
<keyword evidence="3" id="KW-1003">Cell membrane</keyword>
<dbReference type="EC" id="1.6.99.5" evidence="12"/>
<dbReference type="Pfam" id="PF00361">
    <property type="entry name" value="Proton_antipo_M"/>
    <property type="match status" value="1"/>
</dbReference>
<feature type="transmembrane region" description="Helical" evidence="9">
    <location>
        <begin position="410"/>
        <end position="437"/>
    </location>
</feature>
<name>C0GJ36_DETAL</name>
<comment type="caution">
    <text evidence="12">The sequence shown here is derived from an EMBL/GenBank/DDBJ whole genome shotgun (WGS) entry which is preliminary data.</text>
</comment>
<dbReference type="PANTHER" id="PTHR42682:SF4">
    <property type="entry name" value="NADH-UBIQUINONE_PLASTOQUINONE"/>
    <property type="match status" value="1"/>
</dbReference>
<evidence type="ECO:0000256" key="3">
    <source>
        <dbReference type="ARBA" id="ARBA00022475"/>
    </source>
</evidence>
<feature type="transmembrane region" description="Helical" evidence="9">
    <location>
        <begin position="134"/>
        <end position="153"/>
    </location>
</feature>
<feature type="transmembrane region" description="Helical" evidence="9">
    <location>
        <begin position="79"/>
        <end position="100"/>
    </location>
</feature>
<dbReference type="Proteomes" id="UP000006443">
    <property type="component" value="Unassembled WGS sequence"/>
</dbReference>
<evidence type="ECO:0000256" key="7">
    <source>
        <dbReference type="ARBA" id="ARBA00023136"/>
    </source>
</evidence>
<keyword evidence="5 9" id="KW-1133">Transmembrane helix</keyword>
<reference evidence="12 13" key="1">
    <citation type="submission" date="2009-02" db="EMBL/GenBank/DDBJ databases">
        <title>Sequencing of the draft genome and assembly of Dethiobacter alkaliphilus AHT 1.</title>
        <authorList>
            <consortium name="US DOE Joint Genome Institute (JGI-PGF)"/>
            <person name="Lucas S."/>
            <person name="Copeland A."/>
            <person name="Lapidus A."/>
            <person name="Glavina del Rio T."/>
            <person name="Dalin E."/>
            <person name="Tice H."/>
            <person name="Bruce D."/>
            <person name="Goodwin L."/>
            <person name="Pitluck S."/>
            <person name="Larimer F."/>
            <person name="Land M.L."/>
            <person name="Hauser L."/>
            <person name="Muyzer G."/>
        </authorList>
    </citation>
    <scope>NUCLEOTIDE SEQUENCE [LARGE SCALE GENOMIC DNA]</scope>
    <source>
        <strain evidence="12 13">AHT 1</strain>
    </source>
</reference>
<dbReference type="InterPro" id="IPR001750">
    <property type="entry name" value="ND/Mrp_TM"/>
</dbReference>
<feature type="transmembrane region" description="Helical" evidence="9">
    <location>
        <begin position="276"/>
        <end position="296"/>
    </location>
</feature>